<keyword evidence="1" id="KW-0472">Membrane</keyword>
<feature type="transmembrane region" description="Helical" evidence="1">
    <location>
        <begin position="78"/>
        <end position="98"/>
    </location>
</feature>
<proteinExistence type="predicted"/>
<dbReference type="PANTHER" id="PTHR38457">
    <property type="entry name" value="REGULATOR ABRB-RELATED"/>
    <property type="match status" value="1"/>
</dbReference>
<feature type="transmembrane region" description="Helical" evidence="1">
    <location>
        <begin position="42"/>
        <end position="66"/>
    </location>
</feature>
<feature type="transmembrane region" description="Helical" evidence="1">
    <location>
        <begin position="7"/>
        <end position="36"/>
    </location>
</feature>
<dbReference type="AlphaFoldDB" id="A0A559T688"/>
<keyword evidence="1" id="KW-1133">Transmembrane helix</keyword>
<feature type="transmembrane region" description="Helical" evidence="1">
    <location>
        <begin position="261"/>
        <end position="282"/>
    </location>
</feature>
<feature type="transmembrane region" description="Helical" evidence="1">
    <location>
        <begin position="229"/>
        <end position="249"/>
    </location>
</feature>
<dbReference type="GO" id="GO:0010468">
    <property type="term" value="P:regulation of gene expression"/>
    <property type="evidence" value="ECO:0007669"/>
    <property type="project" value="InterPro"/>
</dbReference>
<keyword evidence="1" id="KW-0812">Transmembrane</keyword>
<dbReference type="InterPro" id="IPR017516">
    <property type="entry name" value="AbrB_dup"/>
</dbReference>
<accession>A0A559T688</accession>
<protein>
    <recommendedName>
        <fullName evidence="3">Ammonia monooxygenase</fullName>
    </recommendedName>
</protein>
<evidence type="ECO:0000313" key="2">
    <source>
        <dbReference type="EMBL" id="TVZ70114.1"/>
    </source>
</evidence>
<dbReference type="NCBIfam" id="TIGR03082">
    <property type="entry name" value="Gneg_AbrB_dup"/>
    <property type="match status" value="1"/>
</dbReference>
<sequence length="341" mass="37342">MRFMGGFLLCVLAGWFLTLLGIPLGMMFGPLIMVIVLKRWRIAIPAIPGSIPFIQLSLGLSIGLMFRGMSFGETGNLLILLCLLCLCLLLQFIINYQWCIRHLRWNRDEALLGAVPGAMAAVLALAAHINAPPQKIVISHALRLITLTLLAGFIAGEQTHANPFLSWPVFYSAQNALWLVGIGIAGFISGKLLERWHFPAPFMITALFCSVCLHTLAPQPLHYPDILNQLSMVLMGILIGHHFTAFSLADFMRHLWASVQLIALSLAVTFVMACGTSALLGYPSYLLILSWVPGSVESMSFAALALKADAGFVMANHIIRMLIIHTVPALALYRQRPADTG</sequence>
<dbReference type="PIRSF" id="PIRSF038991">
    <property type="entry name" value="Protein_AbrB"/>
    <property type="match status" value="1"/>
</dbReference>
<comment type="caution">
    <text evidence="2">The sequence shown here is derived from an EMBL/GenBank/DDBJ whole genome shotgun (WGS) entry which is preliminary data.</text>
</comment>
<name>A0A559T688_SERFO</name>
<dbReference type="PANTHER" id="PTHR38457:SF1">
    <property type="entry name" value="REGULATOR ABRB-RELATED"/>
    <property type="match status" value="1"/>
</dbReference>
<feature type="transmembrane region" description="Helical" evidence="1">
    <location>
        <begin position="176"/>
        <end position="193"/>
    </location>
</feature>
<feature type="transmembrane region" description="Helical" evidence="1">
    <location>
        <begin position="318"/>
        <end position="335"/>
    </location>
</feature>
<organism evidence="2">
    <name type="scientific">Serratia fonticola</name>
    <dbReference type="NCBI Taxonomy" id="47917"/>
    <lineage>
        <taxon>Bacteria</taxon>
        <taxon>Pseudomonadati</taxon>
        <taxon>Pseudomonadota</taxon>
        <taxon>Gammaproteobacteria</taxon>
        <taxon>Enterobacterales</taxon>
        <taxon>Yersiniaceae</taxon>
        <taxon>Serratia</taxon>
    </lineage>
</organism>
<reference evidence="2" key="2">
    <citation type="submission" date="2019-08" db="EMBL/GenBank/DDBJ databases">
        <title>Investigation of anaerobic lignin degradation for improved lignocellulosic biofuels.</title>
        <authorList>
            <person name="Deangelis K.PhD."/>
        </authorList>
    </citation>
    <scope>NUCLEOTIDE SEQUENCE [LARGE SCALE GENOMIC DNA]</scope>
    <source>
        <strain evidence="2">128R</strain>
    </source>
</reference>
<reference evidence="2" key="1">
    <citation type="submission" date="2019-06" db="EMBL/GenBank/DDBJ databases">
        <authorList>
            <person name="Deangelis K."/>
            <person name="Huntemann M."/>
            <person name="Clum A."/>
            <person name="Pillay M."/>
            <person name="Palaniappan K."/>
            <person name="Varghese N."/>
            <person name="Mikhailova N."/>
            <person name="Stamatis D."/>
            <person name="Reddy T."/>
            <person name="Daum C."/>
            <person name="Shapiro N."/>
            <person name="Ivanova N."/>
            <person name="Kyrpides N."/>
            <person name="Woyke T."/>
        </authorList>
    </citation>
    <scope>NUCLEOTIDE SEQUENCE [LARGE SCALE GENOMIC DNA]</scope>
    <source>
        <strain evidence="2">128R</strain>
    </source>
</reference>
<dbReference type="InterPro" id="IPR007820">
    <property type="entry name" value="AbrB_fam"/>
</dbReference>
<feature type="transmembrane region" description="Helical" evidence="1">
    <location>
        <begin position="110"/>
        <end position="129"/>
    </location>
</feature>
<dbReference type="OrthoDB" id="7021408at2"/>
<feature type="transmembrane region" description="Helical" evidence="1">
    <location>
        <begin position="200"/>
        <end position="217"/>
    </location>
</feature>
<evidence type="ECO:0000256" key="1">
    <source>
        <dbReference type="SAM" id="Phobius"/>
    </source>
</evidence>
<dbReference type="GO" id="GO:0016020">
    <property type="term" value="C:membrane"/>
    <property type="evidence" value="ECO:0007669"/>
    <property type="project" value="InterPro"/>
</dbReference>
<dbReference type="Pfam" id="PF05145">
    <property type="entry name" value="AbrB"/>
    <property type="match status" value="1"/>
</dbReference>
<gene>
    <name evidence="2" type="ORF">FHU10_2663</name>
</gene>
<dbReference type="EMBL" id="VISQ01000001">
    <property type="protein sequence ID" value="TVZ70114.1"/>
    <property type="molecule type" value="Genomic_DNA"/>
</dbReference>
<evidence type="ECO:0008006" key="3">
    <source>
        <dbReference type="Google" id="ProtNLM"/>
    </source>
</evidence>
<feature type="transmembrane region" description="Helical" evidence="1">
    <location>
        <begin position="136"/>
        <end position="156"/>
    </location>
</feature>